<dbReference type="Proteomes" id="UP000242188">
    <property type="component" value="Unassembled WGS sequence"/>
</dbReference>
<dbReference type="EMBL" id="NEDP02004182">
    <property type="protein sequence ID" value="OWF46464.1"/>
    <property type="molecule type" value="Genomic_DNA"/>
</dbReference>
<feature type="compositionally biased region" description="Basic residues" evidence="7">
    <location>
        <begin position="179"/>
        <end position="202"/>
    </location>
</feature>
<feature type="region of interest" description="Disordered" evidence="7">
    <location>
        <begin position="1"/>
        <end position="20"/>
    </location>
</feature>
<evidence type="ECO:0000256" key="1">
    <source>
        <dbReference type="ARBA" id="ARBA00004604"/>
    </source>
</evidence>
<evidence type="ECO:0000313" key="8">
    <source>
        <dbReference type="EMBL" id="OWF46464.1"/>
    </source>
</evidence>
<comment type="similarity">
    <text evidence="2">Belongs to the RRP17 family.</text>
</comment>
<dbReference type="Pfam" id="PF09805">
    <property type="entry name" value="Nop25"/>
    <property type="match status" value="1"/>
</dbReference>
<dbReference type="AlphaFoldDB" id="A0A210QCL8"/>
<dbReference type="InterPro" id="IPR019186">
    <property type="entry name" value="Nucleolar_protein_12"/>
</dbReference>
<evidence type="ECO:0000256" key="7">
    <source>
        <dbReference type="SAM" id="MobiDB-lite"/>
    </source>
</evidence>
<sequence>MGNEKKKRAPRNKQTKQTLVFDDNARLEFLTGFRKRKNERRKKAKDEKEIQLKEDRKEFKRKRKEMIEKSFFFKGRSKQKGPELDDIGKPTVTELPEHTVTITDISVVDMVGHSGLRLGQNQFEEDQTSGTLPPVEFDPKQHEALQRNIKKLKRKEVAMLNKEMPKKRSKRPSQIGHIKDKKSQKKFQMKKTKEKNKKKGRK</sequence>
<dbReference type="STRING" id="6573.A0A210QCL8"/>
<feature type="region of interest" description="Disordered" evidence="7">
    <location>
        <begin position="157"/>
        <end position="202"/>
    </location>
</feature>
<feature type="compositionally biased region" description="Basic residues" evidence="7">
    <location>
        <begin position="1"/>
        <end position="14"/>
    </location>
</feature>
<organism evidence="8 9">
    <name type="scientific">Mizuhopecten yessoensis</name>
    <name type="common">Japanese scallop</name>
    <name type="synonym">Patinopecten yessoensis</name>
    <dbReference type="NCBI Taxonomy" id="6573"/>
    <lineage>
        <taxon>Eukaryota</taxon>
        <taxon>Metazoa</taxon>
        <taxon>Spiralia</taxon>
        <taxon>Lophotrochozoa</taxon>
        <taxon>Mollusca</taxon>
        <taxon>Bivalvia</taxon>
        <taxon>Autobranchia</taxon>
        <taxon>Pteriomorphia</taxon>
        <taxon>Pectinida</taxon>
        <taxon>Pectinoidea</taxon>
        <taxon>Pectinidae</taxon>
        <taxon>Mizuhopecten</taxon>
    </lineage>
</organism>
<accession>A0A210QCL8</accession>
<evidence type="ECO:0000256" key="4">
    <source>
        <dbReference type="ARBA" id="ARBA00023054"/>
    </source>
</evidence>
<evidence type="ECO:0000256" key="5">
    <source>
        <dbReference type="ARBA" id="ARBA00023242"/>
    </source>
</evidence>
<evidence type="ECO:0000256" key="2">
    <source>
        <dbReference type="ARBA" id="ARBA00007175"/>
    </source>
</evidence>
<comment type="subcellular location">
    <subcellularLocation>
        <location evidence="1">Nucleus</location>
        <location evidence="1">Nucleolus</location>
    </subcellularLocation>
</comment>
<evidence type="ECO:0000256" key="6">
    <source>
        <dbReference type="SAM" id="Coils"/>
    </source>
</evidence>
<evidence type="ECO:0000256" key="3">
    <source>
        <dbReference type="ARBA" id="ARBA00015520"/>
    </source>
</evidence>
<dbReference type="GO" id="GO:0005730">
    <property type="term" value="C:nucleolus"/>
    <property type="evidence" value="ECO:0007669"/>
    <property type="project" value="UniProtKB-SubCell"/>
</dbReference>
<dbReference type="PANTHER" id="PTHR14577">
    <property type="entry name" value="NUCLEOLAR PROTEIN 12"/>
    <property type="match status" value="1"/>
</dbReference>
<dbReference type="OrthoDB" id="551633at2759"/>
<evidence type="ECO:0000313" key="9">
    <source>
        <dbReference type="Proteomes" id="UP000242188"/>
    </source>
</evidence>
<keyword evidence="4 6" id="KW-0175">Coiled coil</keyword>
<reference evidence="8 9" key="1">
    <citation type="journal article" date="2017" name="Nat. Ecol. Evol.">
        <title>Scallop genome provides insights into evolution of bilaterian karyotype and development.</title>
        <authorList>
            <person name="Wang S."/>
            <person name="Zhang J."/>
            <person name="Jiao W."/>
            <person name="Li J."/>
            <person name="Xun X."/>
            <person name="Sun Y."/>
            <person name="Guo X."/>
            <person name="Huan P."/>
            <person name="Dong B."/>
            <person name="Zhang L."/>
            <person name="Hu X."/>
            <person name="Sun X."/>
            <person name="Wang J."/>
            <person name="Zhao C."/>
            <person name="Wang Y."/>
            <person name="Wang D."/>
            <person name="Huang X."/>
            <person name="Wang R."/>
            <person name="Lv J."/>
            <person name="Li Y."/>
            <person name="Zhang Z."/>
            <person name="Liu B."/>
            <person name="Lu W."/>
            <person name="Hui Y."/>
            <person name="Liang J."/>
            <person name="Zhou Z."/>
            <person name="Hou R."/>
            <person name="Li X."/>
            <person name="Liu Y."/>
            <person name="Li H."/>
            <person name="Ning X."/>
            <person name="Lin Y."/>
            <person name="Zhao L."/>
            <person name="Xing Q."/>
            <person name="Dou J."/>
            <person name="Li Y."/>
            <person name="Mao J."/>
            <person name="Guo H."/>
            <person name="Dou H."/>
            <person name="Li T."/>
            <person name="Mu C."/>
            <person name="Jiang W."/>
            <person name="Fu Q."/>
            <person name="Fu X."/>
            <person name="Miao Y."/>
            <person name="Liu J."/>
            <person name="Yu Q."/>
            <person name="Li R."/>
            <person name="Liao H."/>
            <person name="Li X."/>
            <person name="Kong Y."/>
            <person name="Jiang Z."/>
            <person name="Chourrout D."/>
            <person name="Li R."/>
            <person name="Bao Z."/>
        </authorList>
    </citation>
    <scope>NUCLEOTIDE SEQUENCE [LARGE SCALE GENOMIC DNA]</scope>
    <source>
        <strain evidence="8 9">PY_sf001</strain>
    </source>
</reference>
<feature type="coiled-coil region" evidence="6">
    <location>
        <begin position="34"/>
        <end position="69"/>
    </location>
</feature>
<gene>
    <name evidence="8" type="ORF">KP79_PYT05210</name>
</gene>
<dbReference type="PANTHER" id="PTHR14577:SF0">
    <property type="entry name" value="NUCLEOLAR PROTEIN 12"/>
    <property type="match status" value="1"/>
</dbReference>
<dbReference type="GO" id="GO:0019843">
    <property type="term" value="F:rRNA binding"/>
    <property type="evidence" value="ECO:0007669"/>
    <property type="project" value="TreeGrafter"/>
</dbReference>
<name>A0A210QCL8_MIZYE</name>
<comment type="caution">
    <text evidence="8">The sequence shown here is derived from an EMBL/GenBank/DDBJ whole genome shotgun (WGS) entry which is preliminary data.</text>
</comment>
<proteinExistence type="inferred from homology"/>
<protein>
    <recommendedName>
        <fullName evidence="3">Nucleolar protein 12</fullName>
    </recommendedName>
</protein>
<keyword evidence="9" id="KW-1185">Reference proteome</keyword>
<keyword evidence="5" id="KW-0539">Nucleus</keyword>